<dbReference type="InterPro" id="IPR050469">
    <property type="entry name" value="Diguanylate_Cyclase"/>
</dbReference>
<keyword evidence="3" id="KW-0812">Transmembrane</keyword>
<dbReference type="PANTHER" id="PTHR45138:SF9">
    <property type="entry name" value="DIGUANYLATE CYCLASE DGCM-RELATED"/>
    <property type="match status" value="1"/>
</dbReference>
<feature type="transmembrane region" description="Helical" evidence="3">
    <location>
        <begin position="12"/>
        <end position="31"/>
    </location>
</feature>
<dbReference type="Proteomes" id="UP000202440">
    <property type="component" value="Chromosome"/>
</dbReference>
<dbReference type="GO" id="GO:0005886">
    <property type="term" value="C:plasma membrane"/>
    <property type="evidence" value="ECO:0007669"/>
    <property type="project" value="TreeGrafter"/>
</dbReference>
<keyword evidence="6" id="KW-1185">Reference proteome</keyword>
<feature type="transmembrane region" description="Helical" evidence="3">
    <location>
        <begin position="38"/>
        <end position="61"/>
    </location>
</feature>
<dbReference type="InterPro" id="IPR029787">
    <property type="entry name" value="Nucleotide_cyclase"/>
</dbReference>
<dbReference type="GO" id="GO:0043709">
    <property type="term" value="P:cell adhesion involved in single-species biofilm formation"/>
    <property type="evidence" value="ECO:0007669"/>
    <property type="project" value="TreeGrafter"/>
</dbReference>
<evidence type="ECO:0000313" key="5">
    <source>
        <dbReference type="EMBL" id="ASP40728.1"/>
    </source>
</evidence>
<evidence type="ECO:0000313" key="6">
    <source>
        <dbReference type="Proteomes" id="UP000202440"/>
    </source>
</evidence>
<reference evidence="5 6" key="1">
    <citation type="submission" date="2017-07" db="EMBL/GenBank/DDBJ databases">
        <title>Annotated genome sequence of Bacterioplanes sanyensis isolated from Red Sea.</title>
        <authorList>
            <person name="Rehman Z.U."/>
        </authorList>
    </citation>
    <scope>NUCLEOTIDE SEQUENCE [LARGE SCALE GENOMIC DNA]</scope>
    <source>
        <strain evidence="5 6">NV9</strain>
    </source>
</reference>
<feature type="transmembrane region" description="Helical" evidence="3">
    <location>
        <begin position="97"/>
        <end position="130"/>
    </location>
</feature>
<name>A0A222FNY6_9GAMM</name>
<keyword evidence="3" id="KW-1133">Transmembrane helix</keyword>
<dbReference type="OrthoDB" id="6359365at2"/>
<gene>
    <name evidence="5" type="ORF">CHH28_19540</name>
</gene>
<comment type="catalytic activity">
    <reaction evidence="2">
        <text>2 GTP = 3',3'-c-di-GMP + 2 diphosphate</text>
        <dbReference type="Rhea" id="RHEA:24898"/>
        <dbReference type="ChEBI" id="CHEBI:33019"/>
        <dbReference type="ChEBI" id="CHEBI:37565"/>
        <dbReference type="ChEBI" id="CHEBI:58805"/>
        <dbReference type="EC" id="2.7.7.65"/>
    </reaction>
</comment>
<dbReference type="RefSeq" id="WP_094061888.1">
    <property type="nucleotide sequence ID" value="NZ_CP022530.1"/>
</dbReference>
<dbReference type="SUPFAM" id="SSF55073">
    <property type="entry name" value="Nucleotide cyclase"/>
    <property type="match status" value="1"/>
</dbReference>
<dbReference type="PROSITE" id="PS50887">
    <property type="entry name" value="GGDEF"/>
    <property type="match status" value="1"/>
</dbReference>
<dbReference type="GO" id="GO:1902201">
    <property type="term" value="P:negative regulation of bacterial-type flagellum-dependent cell motility"/>
    <property type="evidence" value="ECO:0007669"/>
    <property type="project" value="TreeGrafter"/>
</dbReference>
<dbReference type="NCBIfam" id="TIGR00254">
    <property type="entry name" value="GGDEF"/>
    <property type="match status" value="1"/>
</dbReference>
<feature type="transmembrane region" description="Helical" evidence="3">
    <location>
        <begin position="142"/>
        <end position="159"/>
    </location>
</feature>
<evidence type="ECO:0000256" key="1">
    <source>
        <dbReference type="ARBA" id="ARBA00012528"/>
    </source>
</evidence>
<dbReference type="EMBL" id="CP022530">
    <property type="protein sequence ID" value="ASP40728.1"/>
    <property type="molecule type" value="Genomic_DNA"/>
</dbReference>
<accession>A0A222FNY6</accession>
<proteinExistence type="predicted"/>
<evidence type="ECO:0000259" key="4">
    <source>
        <dbReference type="PROSITE" id="PS50887"/>
    </source>
</evidence>
<keyword evidence="3" id="KW-0472">Membrane</keyword>
<dbReference type="Gene3D" id="3.30.70.270">
    <property type="match status" value="1"/>
</dbReference>
<dbReference type="InterPro" id="IPR043128">
    <property type="entry name" value="Rev_trsase/Diguanyl_cyclase"/>
</dbReference>
<dbReference type="CDD" id="cd01949">
    <property type="entry name" value="GGDEF"/>
    <property type="match status" value="1"/>
</dbReference>
<evidence type="ECO:0000256" key="2">
    <source>
        <dbReference type="ARBA" id="ARBA00034247"/>
    </source>
</evidence>
<feature type="domain" description="GGDEF" evidence="4">
    <location>
        <begin position="200"/>
        <end position="328"/>
    </location>
</feature>
<organism evidence="5 6">
    <name type="scientific">Bacterioplanes sanyensis</name>
    <dbReference type="NCBI Taxonomy" id="1249553"/>
    <lineage>
        <taxon>Bacteria</taxon>
        <taxon>Pseudomonadati</taxon>
        <taxon>Pseudomonadota</taxon>
        <taxon>Gammaproteobacteria</taxon>
        <taxon>Oceanospirillales</taxon>
        <taxon>Oceanospirillaceae</taxon>
        <taxon>Bacterioplanes</taxon>
    </lineage>
</organism>
<feature type="transmembrane region" description="Helical" evidence="3">
    <location>
        <begin position="67"/>
        <end position="85"/>
    </location>
</feature>
<dbReference type="KEGG" id="bsan:CHH28_19540"/>
<dbReference type="Pfam" id="PF00990">
    <property type="entry name" value="GGDEF"/>
    <property type="match status" value="1"/>
</dbReference>
<evidence type="ECO:0000256" key="3">
    <source>
        <dbReference type="SAM" id="Phobius"/>
    </source>
</evidence>
<dbReference type="SMART" id="SM00267">
    <property type="entry name" value="GGDEF"/>
    <property type="match status" value="1"/>
</dbReference>
<dbReference type="PANTHER" id="PTHR45138">
    <property type="entry name" value="REGULATORY COMPONENTS OF SENSORY TRANSDUCTION SYSTEM"/>
    <property type="match status" value="1"/>
</dbReference>
<sequence length="328" mass="37353">MNLDLSPQQLLPRLQVLVFILAAVAIAVLMVDQFRQGLYSLVLTNAIAIPAFLFSAMFIYINRDRHGYLWVNYALVLILSALAVYQLPDYPQLMMHYLYALPLFSYFCLPIFHATLLNLAIGVLMTAIIWFDSNTANGLRTGTNYALLLGSAWCFAYLIQMKSRALKRLSLTDPYSGAYNRRHFESVLEREVARAQATSGRLSLIGLELDDWPQWLDIHGRAAVLKFLPEFVHEAQQQIRAGDDVFRLEKELFVLLLPGCPEDGAIVLMERVKRVLQQHTWNPFAEITLSAAAVSWQSDDTAEFLLKRLQVKLTQQRRTSLQLAAFQD</sequence>
<dbReference type="EC" id="2.7.7.65" evidence="1"/>
<dbReference type="InterPro" id="IPR000160">
    <property type="entry name" value="GGDEF_dom"/>
</dbReference>
<protein>
    <recommendedName>
        <fullName evidence="1">diguanylate cyclase</fullName>
        <ecNumber evidence="1">2.7.7.65</ecNumber>
    </recommendedName>
</protein>
<dbReference type="GO" id="GO:0052621">
    <property type="term" value="F:diguanylate cyclase activity"/>
    <property type="evidence" value="ECO:0007669"/>
    <property type="project" value="UniProtKB-EC"/>
</dbReference>
<dbReference type="AlphaFoldDB" id="A0A222FNY6"/>